<evidence type="ECO:0000313" key="1">
    <source>
        <dbReference type="EMBL" id="KKN90041.1"/>
    </source>
</evidence>
<protein>
    <submittedName>
        <fullName evidence="1">Uncharacterized protein</fullName>
    </submittedName>
</protein>
<name>A0A0F9WUL1_9ZZZZ</name>
<proteinExistence type="predicted"/>
<organism evidence="1">
    <name type="scientific">marine sediment metagenome</name>
    <dbReference type="NCBI Taxonomy" id="412755"/>
    <lineage>
        <taxon>unclassified sequences</taxon>
        <taxon>metagenomes</taxon>
        <taxon>ecological metagenomes</taxon>
    </lineage>
</organism>
<gene>
    <name evidence="1" type="ORF">LCGC14_0231540</name>
</gene>
<sequence>MILRGDLLAVIDGRTIFPKKVISAHDQTNILRSGYSNRKIGRKVLKGRWAEMPIYTLTLEERATCPRTCHHWRTCYGHGMPWAIRTANDHHLIPQLQVELTELAIKHAEGFVVRLHVLGDFYSIEYALAWECWIGTIPQLRAYGSTAHSVEGEIGKEIRSWSDRNWDKFAIRTSLEKPSEGKREAITIQGGLFDALKWRPGSFLCSAQKRDSSFCGNCTKCWTDDGNVMFLEHGAGRGRK</sequence>
<accession>A0A0F9WUL1</accession>
<dbReference type="AlphaFoldDB" id="A0A0F9WUL1"/>
<dbReference type="EMBL" id="LAZR01000113">
    <property type="protein sequence ID" value="KKN90041.1"/>
    <property type="molecule type" value="Genomic_DNA"/>
</dbReference>
<reference evidence="1" key="1">
    <citation type="journal article" date="2015" name="Nature">
        <title>Complex archaea that bridge the gap between prokaryotes and eukaryotes.</title>
        <authorList>
            <person name="Spang A."/>
            <person name="Saw J.H."/>
            <person name="Jorgensen S.L."/>
            <person name="Zaremba-Niedzwiedzka K."/>
            <person name="Martijn J."/>
            <person name="Lind A.E."/>
            <person name="van Eijk R."/>
            <person name="Schleper C."/>
            <person name="Guy L."/>
            <person name="Ettema T.J."/>
        </authorList>
    </citation>
    <scope>NUCLEOTIDE SEQUENCE</scope>
</reference>
<comment type="caution">
    <text evidence="1">The sequence shown here is derived from an EMBL/GenBank/DDBJ whole genome shotgun (WGS) entry which is preliminary data.</text>
</comment>